<evidence type="ECO:0000256" key="1">
    <source>
        <dbReference type="ARBA" id="ARBA00022527"/>
    </source>
</evidence>
<evidence type="ECO:0000256" key="6">
    <source>
        <dbReference type="PROSITE-ProRule" id="PRU10141"/>
    </source>
</evidence>
<evidence type="ECO:0000256" key="4">
    <source>
        <dbReference type="ARBA" id="ARBA00022777"/>
    </source>
</evidence>
<keyword evidence="2" id="KW-0808">Transferase</keyword>
<name>A0ABR2LFQ0_9ASPA</name>
<evidence type="ECO:0000256" key="7">
    <source>
        <dbReference type="SAM" id="MobiDB-lite"/>
    </source>
</evidence>
<feature type="region of interest" description="Disordered" evidence="7">
    <location>
        <begin position="204"/>
        <end position="230"/>
    </location>
</feature>
<dbReference type="SMART" id="SM00666">
    <property type="entry name" value="PB1"/>
    <property type="match status" value="1"/>
</dbReference>
<proteinExistence type="predicted"/>
<keyword evidence="5 6" id="KW-0067">ATP-binding</keyword>
<dbReference type="Gene3D" id="3.30.200.20">
    <property type="entry name" value="Phosphorylase Kinase, domain 1"/>
    <property type="match status" value="1"/>
</dbReference>
<dbReference type="GO" id="GO:0016301">
    <property type="term" value="F:kinase activity"/>
    <property type="evidence" value="ECO:0007669"/>
    <property type="project" value="UniProtKB-KW"/>
</dbReference>
<dbReference type="Gene3D" id="3.10.20.90">
    <property type="entry name" value="Phosphatidylinositol 3-kinase Catalytic Subunit, Chain A, domain 1"/>
    <property type="match status" value="1"/>
</dbReference>
<dbReference type="EMBL" id="JBBWWR010000020">
    <property type="protein sequence ID" value="KAK8939815.1"/>
    <property type="molecule type" value="Genomic_DNA"/>
</dbReference>
<keyword evidence="4 9" id="KW-0418">Kinase</keyword>
<evidence type="ECO:0000256" key="2">
    <source>
        <dbReference type="ARBA" id="ARBA00022679"/>
    </source>
</evidence>
<dbReference type="Pfam" id="PF00564">
    <property type="entry name" value="PB1"/>
    <property type="match status" value="1"/>
</dbReference>
<dbReference type="SUPFAM" id="SSF56112">
    <property type="entry name" value="Protein kinase-like (PK-like)"/>
    <property type="match status" value="1"/>
</dbReference>
<dbReference type="InterPro" id="IPR008271">
    <property type="entry name" value="Ser/Thr_kinase_AS"/>
</dbReference>
<keyword evidence="1" id="KW-0723">Serine/threonine-protein kinase</keyword>
<keyword evidence="10" id="KW-1185">Reference proteome</keyword>
<evidence type="ECO:0000259" key="8">
    <source>
        <dbReference type="PROSITE" id="PS50011"/>
    </source>
</evidence>
<evidence type="ECO:0000256" key="3">
    <source>
        <dbReference type="ARBA" id="ARBA00022741"/>
    </source>
</evidence>
<keyword evidence="3 6" id="KW-0547">Nucleotide-binding</keyword>
<dbReference type="SMART" id="SM00220">
    <property type="entry name" value="S_TKc"/>
    <property type="match status" value="1"/>
</dbReference>
<feature type="domain" description="Protein kinase" evidence="8">
    <location>
        <begin position="1040"/>
        <end position="1237"/>
    </location>
</feature>
<dbReference type="Gene3D" id="1.10.510.10">
    <property type="entry name" value="Transferase(Phosphotransferase) domain 1"/>
    <property type="match status" value="1"/>
</dbReference>
<dbReference type="InterPro" id="IPR017441">
    <property type="entry name" value="Protein_kinase_ATP_BS"/>
</dbReference>
<dbReference type="PANTHER" id="PTHR23257:SF797">
    <property type="entry name" value="KINASE SUPERFAMILY WITH OCTICOSAPEPTIDE_PHOX_BEM1P DOMAIN-CONTAINING PROTEIN"/>
    <property type="match status" value="1"/>
</dbReference>
<accession>A0ABR2LFQ0</accession>
<dbReference type="InterPro" id="IPR050167">
    <property type="entry name" value="Ser_Thr_protein_kinase"/>
</dbReference>
<dbReference type="PROSITE" id="PS50011">
    <property type="entry name" value="PROTEIN_KINASE_DOM"/>
    <property type="match status" value="1"/>
</dbReference>
<dbReference type="PROSITE" id="PS00108">
    <property type="entry name" value="PROTEIN_KINASE_ST"/>
    <property type="match status" value="1"/>
</dbReference>
<organism evidence="9 10">
    <name type="scientific">Platanthera guangdongensis</name>
    <dbReference type="NCBI Taxonomy" id="2320717"/>
    <lineage>
        <taxon>Eukaryota</taxon>
        <taxon>Viridiplantae</taxon>
        <taxon>Streptophyta</taxon>
        <taxon>Embryophyta</taxon>
        <taxon>Tracheophyta</taxon>
        <taxon>Spermatophyta</taxon>
        <taxon>Magnoliopsida</taxon>
        <taxon>Liliopsida</taxon>
        <taxon>Asparagales</taxon>
        <taxon>Orchidaceae</taxon>
        <taxon>Orchidoideae</taxon>
        <taxon>Orchideae</taxon>
        <taxon>Orchidinae</taxon>
        <taxon>Platanthera</taxon>
    </lineage>
</organism>
<comment type="caution">
    <text evidence="9">The sequence shown here is derived from an EMBL/GenBank/DDBJ whole genome shotgun (WGS) entry which is preliminary data.</text>
</comment>
<dbReference type="InterPro" id="IPR011009">
    <property type="entry name" value="Kinase-like_dom_sf"/>
</dbReference>
<sequence>MAMDENPAPKEFRPLNPNRDPIISPETPFPIISSSTSATADHTSRMVKMLCSFGGRIIPRPSDGTLRYAGGDTRIIFISRWTSFPEFYRKMAGVYGGPVSIRYQIPDEELDVLISVSSSEDLDNMMCEYDNLAVVSGDGSARFRIFLFSPSEIASAASEIYTSGRKDIHARGKTYIEAINGVVTGGIRRQDSIASAASIQKLDVPGNGLTNGGKSPTAHSPGTATDASLDPSSVSFLGNATLETEYQGFTTNSTVVGRTEMISETPNPPPEAPYASQSFSDIQQAECINPHSLPMAGGHQMVTAGNLSALHISSPSVSSYLENLNINQGTVKSSVDENQNGERILQFTPNGNYKDFPLSLSHLPSLHHSNVPPLREPQGFRLEDCQMPQKPLPHANSDTVLIELSNFSGISTSESCPTFPTHHSEDITALQSQHREGKTDVWESVVKPKLESIINTDQFDVSWMNRNSEEISKKDNFVVPNANKFDHSKSKQSLNPTGLSGDTEKLHENFIDLSRLYHKEKLHRQQNFNVNKYCYLPTTIDFSNAYRNLYGASPNPPQPVHDNSWQQKMVQPAKLFNHAMFFQRPGIYSPPMVSMKSSGMFFGTSQLPFAIKEEVIRKQLGQVSSSMENSEYQAQPSMNNFAQEIFHDYVKPVDGMMEALHVLDFEKMKLNEKINPAVANLIVSKDMKTEISPLVGEQNHGTRLQNGANPFIGNNVIVCPGIVPERVSVGANNPTFSNTGFTQNMNPEISSVVGEKRSTIWPHNCADILLSRNAFLSSGILPEHATKATLTPASVLNHDLLSQIFERNMEPSFLRDVKPGITLCPTEYGYGISINKSSDKELKDEAPLVHPKDLNNDMSAFQRGSVPFPFSKSSFIPWHIQQLSMTCSSDSFFCYQDPWGRWPQRPGILGGDESVSKDTFYGNLFQNNKCPDMAVLPEEGALKPPADSLNNSSLLRPFQTSQGSVYLKQDVGELAKQVGESVLKSLTKYPPASSSPASNESSRTFTNWSSIGEGITSSNSTAVPLVDDIGRLQIIKNIDLQELQELGSGTFGTVFYGKWRGSEVAIKRISDRCFTGKPSEQERMRADFWNEASKLADLHHPNLLAFYGIVLDGPDRTFATVTEYMVNGSLRNALQCSENTFDHRKRLLIATDVAFGMEYLHGKNIVHFDLKSDNLLVNLRDPQRPICKVGDLGLSKVKCKTLISGGVRGTLPWMAPELLNGSSNLVSEKVICLKHGA</sequence>
<dbReference type="Pfam" id="PF07714">
    <property type="entry name" value="PK_Tyr_Ser-Thr"/>
    <property type="match status" value="1"/>
</dbReference>
<dbReference type="InterPro" id="IPR000270">
    <property type="entry name" value="PB1_dom"/>
</dbReference>
<evidence type="ECO:0000256" key="5">
    <source>
        <dbReference type="ARBA" id="ARBA00022840"/>
    </source>
</evidence>
<dbReference type="Proteomes" id="UP001412067">
    <property type="component" value="Unassembled WGS sequence"/>
</dbReference>
<dbReference type="InterPro" id="IPR000719">
    <property type="entry name" value="Prot_kinase_dom"/>
</dbReference>
<feature type="binding site" evidence="6">
    <location>
        <position position="1067"/>
    </location>
    <ligand>
        <name>ATP</name>
        <dbReference type="ChEBI" id="CHEBI:30616"/>
    </ligand>
</feature>
<gene>
    <name evidence="9" type="primary">WNK9</name>
    <name evidence="9" type="ORF">KSP40_PGU010244</name>
</gene>
<evidence type="ECO:0000313" key="10">
    <source>
        <dbReference type="Proteomes" id="UP001412067"/>
    </source>
</evidence>
<protein>
    <submittedName>
        <fullName evidence="9">Serine/threonine-protein kinase WNK9</fullName>
    </submittedName>
</protein>
<reference evidence="9 10" key="1">
    <citation type="journal article" date="2022" name="Nat. Plants">
        <title>Genomes of leafy and leafless Platanthera orchids illuminate the evolution of mycoheterotrophy.</title>
        <authorList>
            <person name="Li M.H."/>
            <person name="Liu K.W."/>
            <person name="Li Z."/>
            <person name="Lu H.C."/>
            <person name="Ye Q.L."/>
            <person name="Zhang D."/>
            <person name="Wang J.Y."/>
            <person name="Li Y.F."/>
            <person name="Zhong Z.M."/>
            <person name="Liu X."/>
            <person name="Yu X."/>
            <person name="Liu D.K."/>
            <person name="Tu X.D."/>
            <person name="Liu B."/>
            <person name="Hao Y."/>
            <person name="Liao X.Y."/>
            <person name="Jiang Y.T."/>
            <person name="Sun W.H."/>
            <person name="Chen J."/>
            <person name="Chen Y.Q."/>
            <person name="Ai Y."/>
            <person name="Zhai J.W."/>
            <person name="Wu S.S."/>
            <person name="Zhou Z."/>
            <person name="Hsiao Y.Y."/>
            <person name="Wu W.L."/>
            <person name="Chen Y.Y."/>
            <person name="Lin Y.F."/>
            <person name="Hsu J.L."/>
            <person name="Li C.Y."/>
            <person name="Wang Z.W."/>
            <person name="Zhao X."/>
            <person name="Zhong W.Y."/>
            <person name="Ma X.K."/>
            <person name="Ma L."/>
            <person name="Huang J."/>
            <person name="Chen G.Z."/>
            <person name="Huang M.Z."/>
            <person name="Huang L."/>
            <person name="Peng D.H."/>
            <person name="Luo Y.B."/>
            <person name="Zou S.Q."/>
            <person name="Chen S.P."/>
            <person name="Lan S."/>
            <person name="Tsai W.C."/>
            <person name="Van de Peer Y."/>
            <person name="Liu Z.J."/>
        </authorList>
    </citation>
    <scope>NUCLEOTIDE SEQUENCE [LARGE SCALE GENOMIC DNA]</scope>
    <source>
        <strain evidence="9">Lor288</strain>
    </source>
</reference>
<dbReference type="InterPro" id="IPR001245">
    <property type="entry name" value="Ser-Thr/Tyr_kinase_cat_dom"/>
</dbReference>
<dbReference type="CDD" id="cd06410">
    <property type="entry name" value="PB1_UP2"/>
    <property type="match status" value="1"/>
</dbReference>
<dbReference type="SUPFAM" id="SSF54277">
    <property type="entry name" value="CAD &amp; PB1 domains"/>
    <property type="match status" value="1"/>
</dbReference>
<dbReference type="PROSITE" id="PS00107">
    <property type="entry name" value="PROTEIN_KINASE_ATP"/>
    <property type="match status" value="1"/>
</dbReference>
<evidence type="ECO:0000313" key="9">
    <source>
        <dbReference type="EMBL" id="KAK8939815.1"/>
    </source>
</evidence>
<feature type="compositionally biased region" description="Polar residues" evidence="7">
    <location>
        <begin position="212"/>
        <end position="230"/>
    </location>
</feature>
<dbReference type="PANTHER" id="PTHR23257">
    <property type="entry name" value="SERINE-THREONINE PROTEIN KINASE"/>
    <property type="match status" value="1"/>
</dbReference>